<dbReference type="CDD" id="cd03249">
    <property type="entry name" value="ABC_MTABC3_MDL1_MDL2"/>
    <property type="match status" value="2"/>
</dbReference>
<feature type="transmembrane region" description="Helical" evidence="12">
    <location>
        <begin position="266"/>
        <end position="290"/>
    </location>
</feature>
<dbReference type="InterPro" id="IPR017871">
    <property type="entry name" value="ABC_transporter-like_CS"/>
</dbReference>
<evidence type="ECO:0000256" key="3">
    <source>
        <dbReference type="ARBA" id="ARBA00022448"/>
    </source>
</evidence>
<evidence type="ECO:0000256" key="12">
    <source>
        <dbReference type="SAM" id="Phobius"/>
    </source>
</evidence>
<feature type="transmembrane region" description="Helical" evidence="12">
    <location>
        <begin position="38"/>
        <end position="62"/>
    </location>
</feature>
<dbReference type="InterPro" id="IPR039421">
    <property type="entry name" value="Type_1_exporter"/>
</dbReference>
<evidence type="ECO:0000256" key="11">
    <source>
        <dbReference type="SAM" id="MobiDB-lite"/>
    </source>
</evidence>
<dbReference type="AlphaFoldDB" id="A0A803NQ06"/>
<feature type="transmembrane region" description="Helical" evidence="12">
    <location>
        <begin position="921"/>
        <end position="944"/>
    </location>
</feature>
<evidence type="ECO:0000313" key="15">
    <source>
        <dbReference type="EnsemblPlants" id="cds.evm.model.01.635"/>
    </source>
</evidence>
<dbReference type="EnsemblPlants" id="evm.model.01.635">
    <property type="protein sequence ID" value="cds.evm.model.01.635"/>
    <property type="gene ID" value="evm.TU.01.635"/>
</dbReference>
<evidence type="ECO:0000256" key="6">
    <source>
        <dbReference type="ARBA" id="ARBA00022741"/>
    </source>
</evidence>
<dbReference type="GO" id="GO:0005743">
    <property type="term" value="C:mitochondrial inner membrane"/>
    <property type="evidence" value="ECO:0007669"/>
    <property type="project" value="TreeGrafter"/>
</dbReference>
<dbReference type="GO" id="GO:0015421">
    <property type="term" value="F:ABC-type oligopeptide transporter activity"/>
    <property type="evidence" value="ECO:0007669"/>
    <property type="project" value="TreeGrafter"/>
</dbReference>
<dbReference type="SUPFAM" id="SSF52540">
    <property type="entry name" value="P-loop containing nucleoside triphosphate hydrolases"/>
    <property type="match status" value="2"/>
</dbReference>
<comment type="subcellular location">
    <subcellularLocation>
        <location evidence="1">Cell membrane</location>
        <topology evidence="1">Multi-pass membrane protein</topology>
    </subcellularLocation>
</comment>
<dbReference type="Pfam" id="PF00664">
    <property type="entry name" value="ABC_membrane"/>
    <property type="match status" value="2"/>
</dbReference>
<dbReference type="PROSITE" id="PS50893">
    <property type="entry name" value="ABC_TRANSPORTER_2"/>
    <property type="match status" value="2"/>
</dbReference>
<dbReference type="Gene3D" id="3.40.50.300">
    <property type="entry name" value="P-loop containing nucleotide triphosphate hydrolases"/>
    <property type="match status" value="2"/>
</dbReference>
<feature type="domain" description="ABC transmembrane type-1" evidence="14">
    <location>
        <begin position="42"/>
        <end position="329"/>
    </location>
</feature>
<dbReference type="OMA" id="VNGWIQM"/>
<feature type="region of interest" description="Disordered" evidence="11">
    <location>
        <begin position="604"/>
        <end position="648"/>
    </location>
</feature>
<evidence type="ECO:0000256" key="9">
    <source>
        <dbReference type="ARBA" id="ARBA00023136"/>
    </source>
</evidence>
<dbReference type="PANTHER" id="PTHR43394:SF16">
    <property type="entry name" value="ABC TRANSPORTER B FAMILY MEMBER 4-LIKE ISOFORM X1"/>
    <property type="match status" value="1"/>
</dbReference>
<dbReference type="GO" id="GO:0010329">
    <property type="term" value="F:auxin efflux transmembrane transporter activity"/>
    <property type="evidence" value="ECO:0007669"/>
    <property type="project" value="UniProtKB-ARBA"/>
</dbReference>
<evidence type="ECO:0000256" key="4">
    <source>
        <dbReference type="ARBA" id="ARBA00022692"/>
    </source>
</evidence>
<dbReference type="PROSITE" id="PS50929">
    <property type="entry name" value="ABC_TM1F"/>
    <property type="match status" value="2"/>
</dbReference>
<dbReference type="CDD" id="cd18578">
    <property type="entry name" value="ABC_6TM_Pgp_ABCB1_D2_like"/>
    <property type="match status" value="1"/>
</dbReference>
<keyword evidence="7" id="KW-0067">ATP-binding</keyword>
<dbReference type="EMBL" id="UZAU01000018">
    <property type="status" value="NOT_ANNOTATED_CDS"/>
    <property type="molecule type" value="Genomic_DNA"/>
</dbReference>
<feature type="transmembrane region" description="Helical" evidence="12">
    <location>
        <begin position="187"/>
        <end position="208"/>
    </location>
</feature>
<dbReference type="CDD" id="cd18577">
    <property type="entry name" value="ABC_6TM_Pgp_ABCB1_D1_like"/>
    <property type="match status" value="1"/>
</dbReference>
<sequence length="1265" mass="136797">MAVENGQEEKEQESEKSKVPDEKIPFHKLFSFADTTDIFLMIAGTLGAIGNGLGLPVMTILFGEMINSFGNNQTSKDVVDIVSKVCLKFVYLGVATLVAAFLQVACWMVTGERQAARIRNLYLKTILRQDVAFFDKETNTGEVVGRMSGDTVVIQDAMGEKVGKFIQLISTFIGGFVIAFFKGWLLTLVMMTSIPLMVMAGAAMALIISKMASKGQTAYAKAANVVEQTIGSIRTVASFTGEKQAIINYNKFLVSAYKSSVFEGTAAGLGLGLVMFVIFGSYALAVWFGVKMIREKGYNGGDVLNVIIAVLTGSMSLGQASPCMSAFAAGQAAAFKMFETISRKPEIDSYDTNGKVLDDVRGDIELRDVYFSYPARPDEQIFNGFSLEIPSGTTTALVGQSGSGKSTVISLIERFYDPHSGEVLIDGTNLKEFQLKWIRQKIGLVSQEPVLFAASIRENIAYGKEDATTEDIKAATELANAAKFIDKLPQGLDTMVGEHGTQLSGGQKQRVAIARAILKDPRILLLDEATSALDAESERVVQEALDRIMVNRTTVVVAHRLSTVRNADSIAVIHRGKMVEKGSHDELVKDPEGAYSQLIRLQEVNKESEQTGDQNKTEISTESFRQSSQRGSIIRSLSRGSSIGNSSRHSFSVSFGLPTGIHDTTMKDTESPEQVSESPPSVSLIRLAALNKPEIPVILIGAIAAIINGVLLPLFGVLISSMIKVFYEKSHKQKKDSEFWALMFLVLGIVSLVAIPARGYFFAVAGSKLIQRIRVMCFEKVVNMEVGWFDEPEHSSGAVGARLSADASMVRALVGDALGLLVQNLASAVAGLLIAFLASWELALIILVLLPLIGVNGYIQAKFMKGFSADAKVMYEEASQVANDAVGSIRTVASFCAEEKVMDLYKKKCEGPMMTGIRQGVISGLGFGVSFLLLFCVYATSFYAGARLVESGQITFSDVFKVFFALTMAAVGISQSSSFAPDSSKAKVAAASIFSIIDRKSQIDPSDESGETLNDVKGEIHLRHVSFKYPLRPDIQIFKDLSLTIHSGKTVALVGESGSGKSTVIALLQRFYDPDSGHITLDGVELQKLKLKWLRQQMGLVSQEPVLFNDTIRANIAYGKEGEASEAEILAASELANAHKFISSLHQGYDTIVGERGVQLSGGQKQRVAIARAIAKSPKILLLDEATSALDAESEKVVQDALDRVMVNRTTVVVAHRLSTIKNADVIAVVKNGVIVEKGKHDTLINIHDGVYASLVALHMSAKTV</sequence>
<evidence type="ECO:0000256" key="2">
    <source>
        <dbReference type="ARBA" id="ARBA00007577"/>
    </source>
</evidence>
<dbReference type="SMART" id="SM00382">
    <property type="entry name" value="AAA"/>
    <property type="match status" value="2"/>
</dbReference>
<dbReference type="Gene3D" id="1.20.1560.10">
    <property type="entry name" value="ABC transporter type 1, transmembrane domain"/>
    <property type="match status" value="1"/>
</dbReference>
<dbReference type="InterPro" id="IPR003439">
    <property type="entry name" value="ABC_transporter-like_ATP-bd"/>
</dbReference>
<dbReference type="InterPro" id="IPR003593">
    <property type="entry name" value="AAA+_ATPase"/>
</dbReference>
<evidence type="ECO:0000256" key="7">
    <source>
        <dbReference type="ARBA" id="ARBA00022840"/>
    </source>
</evidence>
<feature type="transmembrane region" description="Helical" evidence="12">
    <location>
        <begin position="89"/>
        <end position="109"/>
    </location>
</feature>
<evidence type="ECO:0000313" key="16">
    <source>
        <dbReference type="Proteomes" id="UP000596661"/>
    </source>
</evidence>
<dbReference type="InterPro" id="IPR027417">
    <property type="entry name" value="P-loop_NTPase"/>
</dbReference>
<dbReference type="SUPFAM" id="SSF90123">
    <property type="entry name" value="ABC transporter transmembrane region"/>
    <property type="match status" value="2"/>
</dbReference>
<feature type="transmembrane region" description="Helical" evidence="12">
    <location>
        <begin position="165"/>
        <end position="181"/>
    </location>
</feature>
<dbReference type="InterPro" id="IPR036640">
    <property type="entry name" value="ABC1_TM_sf"/>
</dbReference>
<comment type="similarity">
    <text evidence="2">Belongs to the ABC transporter superfamily. ABCB family. Multidrug resistance exporter (TC 3.A.1.201) subfamily.</text>
</comment>
<dbReference type="GO" id="GO:0005524">
    <property type="term" value="F:ATP binding"/>
    <property type="evidence" value="ECO:0007669"/>
    <property type="project" value="UniProtKB-KW"/>
</dbReference>
<protein>
    <submittedName>
        <fullName evidence="15">Uncharacterized protein</fullName>
    </submittedName>
</protein>
<feature type="transmembrane region" description="Helical" evidence="12">
    <location>
        <begin position="828"/>
        <end position="855"/>
    </location>
</feature>
<keyword evidence="3" id="KW-0813">Transport</keyword>
<organism evidence="15 16">
    <name type="scientific">Cannabis sativa</name>
    <name type="common">Hemp</name>
    <name type="synonym">Marijuana</name>
    <dbReference type="NCBI Taxonomy" id="3483"/>
    <lineage>
        <taxon>Eukaryota</taxon>
        <taxon>Viridiplantae</taxon>
        <taxon>Streptophyta</taxon>
        <taxon>Embryophyta</taxon>
        <taxon>Tracheophyta</taxon>
        <taxon>Spermatophyta</taxon>
        <taxon>Magnoliopsida</taxon>
        <taxon>eudicotyledons</taxon>
        <taxon>Gunneridae</taxon>
        <taxon>Pentapetalae</taxon>
        <taxon>rosids</taxon>
        <taxon>fabids</taxon>
        <taxon>Rosales</taxon>
        <taxon>Cannabaceae</taxon>
        <taxon>Cannabis</taxon>
    </lineage>
</organism>
<dbReference type="GO" id="GO:0016887">
    <property type="term" value="F:ATP hydrolysis activity"/>
    <property type="evidence" value="ECO:0007669"/>
    <property type="project" value="InterPro"/>
</dbReference>
<keyword evidence="16" id="KW-1185">Reference proteome</keyword>
<dbReference type="FunFam" id="1.20.1560.10:FF:000044">
    <property type="entry name" value="ABC transporter B family member 9"/>
    <property type="match status" value="1"/>
</dbReference>
<gene>
    <name evidence="15" type="primary">LOC115713475</name>
</gene>
<keyword evidence="6" id="KW-0547">Nucleotide-binding</keyword>
<keyword evidence="8 12" id="KW-1133">Transmembrane helix</keyword>
<evidence type="ECO:0000256" key="8">
    <source>
        <dbReference type="ARBA" id="ARBA00022989"/>
    </source>
</evidence>
<dbReference type="FunFam" id="1.20.1560.10:FF:000009">
    <property type="entry name" value="ABC transporter B family member 1"/>
    <property type="match status" value="1"/>
</dbReference>
<dbReference type="InterPro" id="IPR011527">
    <property type="entry name" value="ABC1_TM_dom"/>
</dbReference>
<proteinExistence type="inferred from homology"/>
<feature type="compositionally biased region" description="Polar residues" evidence="11">
    <location>
        <begin position="611"/>
        <end position="622"/>
    </location>
</feature>
<feature type="domain" description="ABC transporter" evidence="13">
    <location>
        <begin position="1020"/>
        <end position="1257"/>
    </location>
</feature>
<evidence type="ECO:0000256" key="5">
    <source>
        <dbReference type="ARBA" id="ARBA00022737"/>
    </source>
</evidence>
<dbReference type="FunFam" id="1.20.1560.10:FF:000025">
    <property type="entry name" value="ABC transporter B family member 9"/>
    <property type="match status" value="1"/>
</dbReference>
<feature type="domain" description="ABC transmembrane type-1" evidence="14">
    <location>
        <begin position="699"/>
        <end position="985"/>
    </location>
</feature>
<dbReference type="FunFam" id="3.40.50.300:FF:000066">
    <property type="entry name" value="ABC transporter B family member 1"/>
    <property type="match status" value="2"/>
</dbReference>
<dbReference type="PANTHER" id="PTHR43394">
    <property type="entry name" value="ATP-DEPENDENT PERMEASE MDL1, MITOCHONDRIAL"/>
    <property type="match status" value="1"/>
</dbReference>
<evidence type="ECO:0000256" key="1">
    <source>
        <dbReference type="ARBA" id="ARBA00004651"/>
    </source>
</evidence>
<evidence type="ECO:0000259" key="13">
    <source>
        <dbReference type="PROSITE" id="PS50893"/>
    </source>
</evidence>
<dbReference type="PROSITE" id="PS00211">
    <property type="entry name" value="ABC_TRANSPORTER_1"/>
    <property type="match status" value="2"/>
</dbReference>
<dbReference type="Proteomes" id="UP000596661">
    <property type="component" value="Chromosome 1"/>
</dbReference>
<evidence type="ECO:0000256" key="10">
    <source>
        <dbReference type="ARBA" id="ARBA00023180"/>
    </source>
</evidence>
<name>A0A803NQ06_CANSA</name>
<accession>A0A803NQ06</accession>
<reference evidence="15" key="2">
    <citation type="submission" date="2021-03" db="UniProtKB">
        <authorList>
            <consortium name="EnsemblPlants"/>
        </authorList>
    </citation>
    <scope>IDENTIFICATION</scope>
</reference>
<keyword evidence="10" id="KW-0325">Glycoprotein</keyword>
<dbReference type="Gramene" id="evm.model.01.635">
    <property type="protein sequence ID" value="cds.evm.model.01.635"/>
    <property type="gene ID" value="evm.TU.01.635"/>
</dbReference>
<feature type="compositionally biased region" description="Low complexity" evidence="11">
    <location>
        <begin position="623"/>
        <end position="648"/>
    </location>
</feature>
<reference evidence="15" key="1">
    <citation type="submission" date="2018-11" db="EMBL/GenBank/DDBJ databases">
        <authorList>
            <person name="Grassa J C."/>
        </authorList>
    </citation>
    <scope>NUCLEOTIDE SEQUENCE [LARGE SCALE GENOMIC DNA]</scope>
</reference>
<dbReference type="GO" id="GO:0090374">
    <property type="term" value="P:oligopeptide export from mitochondrion"/>
    <property type="evidence" value="ECO:0007669"/>
    <property type="project" value="TreeGrafter"/>
</dbReference>
<keyword evidence="4 12" id="KW-0812">Transmembrane</keyword>
<feature type="compositionally biased region" description="Basic and acidic residues" evidence="11">
    <location>
        <begin position="7"/>
        <end position="20"/>
    </location>
</feature>
<keyword evidence="5" id="KW-0677">Repeat</keyword>
<evidence type="ECO:0000259" key="14">
    <source>
        <dbReference type="PROSITE" id="PS50929"/>
    </source>
</evidence>
<feature type="region of interest" description="Disordered" evidence="11">
    <location>
        <begin position="1"/>
        <end position="20"/>
    </location>
</feature>
<feature type="transmembrane region" description="Helical" evidence="12">
    <location>
        <begin position="739"/>
        <end position="761"/>
    </location>
</feature>
<keyword evidence="9 12" id="KW-0472">Membrane</keyword>
<feature type="domain" description="ABC transporter" evidence="13">
    <location>
        <begin position="364"/>
        <end position="600"/>
    </location>
</feature>
<dbReference type="GO" id="GO:0010328">
    <property type="term" value="F:auxin influx transmembrane transporter activity"/>
    <property type="evidence" value="ECO:0007669"/>
    <property type="project" value="UniProtKB-ARBA"/>
</dbReference>
<dbReference type="Pfam" id="PF00005">
    <property type="entry name" value="ABC_tran"/>
    <property type="match status" value="2"/>
</dbReference>
<feature type="transmembrane region" description="Helical" evidence="12">
    <location>
        <begin position="697"/>
        <end position="727"/>
    </location>
</feature>
<dbReference type="GO" id="GO:0005886">
    <property type="term" value="C:plasma membrane"/>
    <property type="evidence" value="ECO:0007669"/>
    <property type="project" value="UniProtKB-SubCell"/>
</dbReference>